<keyword evidence="1" id="KW-0175">Coiled coil</keyword>
<keyword evidence="3" id="KW-0732">Signal</keyword>
<evidence type="ECO:0000256" key="3">
    <source>
        <dbReference type="SAM" id="SignalP"/>
    </source>
</evidence>
<feature type="compositionally biased region" description="Polar residues" evidence="2">
    <location>
        <begin position="167"/>
        <end position="196"/>
    </location>
</feature>
<reference evidence="4 5" key="1">
    <citation type="submission" date="2018-06" db="EMBL/GenBank/DDBJ databases">
        <authorList>
            <consortium name="Pathogen Informatics"/>
            <person name="Doyle S."/>
        </authorList>
    </citation>
    <scope>NUCLEOTIDE SEQUENCE [LARGE SCALE GENOMIC DNA]</scope>
    <source>
        <strain evidence="4 5">NCTC10529</strain>
    </source>
</reference>
<dbReference type="EMBL" id="LS483426">
    <property type="protein sequence ID" value="SQH25386.1"/>
    <property type="molecule type" value="Genomic_DNA"/>
</dbReference>
<dbReference type="Proteomes" id="UP000248598">
    <property type="component" value="Chromosome 1"/>
</dbReference>
<dbReference type="RefSeq" id="WP_003786703.1">
    <property type="nucleotide sequence ID" value="NZ_CP091518.1"/>
</dbReference>
<sequence length="207" mass="22286">MKKTILTSTIIALTLAACGQQSASTEQDKQIAENQKQIELLRQQAEIQRLQNELQATAASATAAAEQVYQLATSEVANTIPQAAQMAAKAGEVVQGTDGQQYLYDADSGNWLLYGAIGAAAGYLMSNAMNNRNAAKYTPVSKPTAAVQRVHQDYRAKNPAAIPSPRAQIQPNAPVNRPTTQSAPAYRSTNQGYSNTRKFGFGGRKRR</sequence>
<accession>A0AAX2J4L7</accession>
<dbReference type="AlphaFoldDB" id="A0AAX2J4L7"/>
<evidence type="ECO:0008006" key="6">
    <source>
        <dbReference type="Google" id="ProtNLM"/>
    </source>
</evidence>
<dbReference type="GeneID" id="93262862"/>
<proteinExistence type="predicted"/>
<gene>
    <name evidence="4" type="ORF">NCTC10529_01584</name>
</gene>
<evidence type="ECO:0000256" key="1">
    <source>
        <dbReference type="SAM" id="Coils"/>
    </source>
</evidence>
<dbReference type="PROSITE" id="PS51257">
    <property type="entry name" value="PROKAR_LIPOPROTEIN"/>
    <property type="match status" value="1"/>
</dbReference>
<protein>
    <recommendedName>
        <fullName evidence="6">Membrane lipoprotein</fullName>
    </recommendedName>
</protein>
<organism evidence="4 5">
    <name type="scientific">Kingella kingae</name>
    <dbReference type="NCBI Taxonomy" id="504"/>
    <lineage>
        <taxon>Bacteria</taxon>
        <taxon>Pseudomonadati</taxon>
        <taxon>Pseudomonadota</taxon>
        <taxon>Betaproteobacteria</taxon>
        <taxon>Neisseriales</taxon>
        <taxon>Neisseriaceae</taxon>
        <taxon>Kingella</taxon>
    </lineage>
</organism>
<feature type="signal peptide" evidence="3">
    <location>
        <begin position="1"/>
        <end position="23"/>
    </location>
</feature>
<evidence type="ECO:0000256" key="2">
    <source>
        <dbReference type="SAM" id="MobiDB-lite"/>
    </source>
</evidence>
<feature type="chain" id="PRO_5043701932" description="Membrane lipoprotein" evidence="3">
    <location>
        <begin position="24"/>
        <end position="207"/>
    </location>
</feature>
<feature type="region of interest" description="Disordered" evidence="2">
    <location>
        <begin position="160"/>
        <end position="207"/>
    </location>
</feature>
<evidence type="ECO:0000313" key="4">
    <source>
        <dbReference type="EMBL" id="SQH25386.1"/>
    </source>
</evidence>
<evidence type="ECO:0000313" key="5">
    <source>
        <dbReference type="Proteomes" id="UP000248598"/>
    </source>
</evidence>
<name>A0AAX2J4L7_KINKI</name>
<feature type="coiled-coil region" evidence="1">
    <location>
        <begin position="24"/>
        <end position="67"/>
    </location>
</feature>